<reference evidence="1" key="1">
    <citation type="submission" date="2019-08" db="EMBL/GenBank/DDBJ databases">
        <authorList>
            <person name="Kucharzyk K."/>
            <person name="Murdoch R.W."/>
            <person name="Higgins S."/>
            <person name="Loffler F."/>
        </authorList>
    </citation>
    <scope>NUCLEOTIDE SEQUENCE</scope>
</reference>
<comment type="caution">
    <text evidence="1">The sequence shown here is derived from an EMBL/GenBank/DDBJ whole genome shotgun (WGS) entry which is preliminary data.</text>
</comment>
<accession>A0A645FXN8</accession>
<gene>
    <name evidence="1" type="ORF">SDC9_166664</name>
</gene>
<proteinExistence type="predicted"/>
<sequence>MNADFAGLSTKYEPFDAYKIANIQQLFENGIVHFGLSFGIDVIATYIHLNTAFRIL</sequence>
<name>A0A645FXN8_9ZZZZ</name>
<dbReference type="EMBL" id="VSSQ01066830">
    <property type="protein sequence ID" value="MPN19297.1"/>
    <property type="molecule type" value="Genomic_DNA"/>
</dbReference>
<evidence type="ECO:0000313" key="1">
    <source>
        <dbReference type="EMBL" id="MPN19297.1"/>
    </source>
</evidence>
<protein>
    <submittedName>
        <fullName evidence="1">Uncharacterized protein</fullName>
    </submittedName>
</protein>
<dbReference type="AlphaFoldDB" id="A0A645FXN8"/>
<organism evidence="1">
    <name type="scientific">bioreactor metagenome</name>
    <dbReference type="NCBI Taxonomy" id="1076179"/>
    <lineage>
        <taxon>unclassified sequences</taxon>
        <taxon>metagenomes</taxon>
        <taxon>ecological metagenomes</taxon>
    </lineage>
</organism>